<dbReference type="Pfam" id="PF06827">
    <property type="entry name" value="zf-FPG_IleRS"/>
    <property type="match status" value="1"/>
</dbReference>
<dbReference type="Gene3D" id="3.20.190.10">
    <property type="entry name" value="MutM-like, N-terminal"/>
    <property type="match status" value="1"/>
</dbReference>
<accession>A0ABS2GJF5</accession>
<dbReference type="InterPro" id="IPR035937">
    <property type="entry name" value="FPG_N"/>
</dbReference>
<name>A0ABS2GJF5_9FIRM</name>
<dbReference type="EMBL" id="JACJLA010000018">
    <property type="protein sequence ID" value="MBM6913378.1"/>
    <property type="molecule type" value="Genomic_DNA"/>
</dbReference>
<evidence type="ECO:0000256" key="7">
    <source>
        <dbReference type="ARBA" id="ARBA00022801"/>
    </source>
</evidence>
<comment type="caution">
    <text evidence="15">Lacks conserved residue(s) required for the propagation of feature annotation.</text>
</comment>
<keyword evidence="5 15" id="KW-0227">DNA damage</keyword>
<reference evidence="18 19" key="1">
    <citation type="journal article" date="2021" name="Sci. Rep.">
        <title>The distribution of antibiotic resistance genes in chicken gut microbiota commensals.</title>
        <authorList>
            <person name="Juricova H."/>
            <person name="Matiasovicova J."/>
            <person name="Kubasova T."/>
            <person name="Cejkova D."/>
            <person name="Rychlik I."/>
        </authorList>
    </citation>
    <scope>NUCLEOTIDE SEQUENCE [LARGE SCALE GENOMIC DNA]</scope>
    <source>
        <strain evidence="18 19">An537</strain>
    </source>
</reference>
<feature type="active site" description="Proton donor; for beta-elimination activity" evidence="15">
    <location>
        <position position="59"/>
    </location>
</feature>
<keyword evidence="13 15" id="KW-0326">Glycosidase</keyword>
<comment type="function">
    <text evidence="15">Involved in base excision repair of DNA damaged by oxidation or by mutagenic agents. Acts as DNA glycosylase that recognizes and removes damaged bases. Has a preference for oxidized purines, such as 7,8-dihydro-8-oxoguanine (8-oxoG). Has AP (apurinic/apyrimidinic) lyase activity and introduces nicks in the DNA strand. Cleaves the DNA backbone by beta-delta elimination to generate a single-strand break at the site of the removed base with both 3'- and 5'-phosphates.</text>
</comment>
<dbReference type="Proteomes" id="UP000707138">
    <property type="component" value="Unassembled WGS sequence"/>
</dbReference>
<evidence type="ECO:0000256" key="10">
    <source>
        <dbReference type="ARBA" id="ARBA00023204"/>
    </source>
</evidence>
<dbReference type="RefSeq" id="WP_205088304.1">
    <property type="nucleotide sequence ID" value="NZ_CALXQD010000009.1"/>
</dbReference>
<dbReference type="SMART" id="SM00898">
    <property type="entry name" value="Fapy_DNA_glyco"/>
    <property type="match status" value="1"/>
</dbReference>
<organism evidence="18 19">
    <name type="scientific">Veillonella magna</name>
    <dbReference type="NCBI Taxonomy" id="464322"/>
    <lineage>
        <taxon>Bacteria</taxon>
        <taxon>Bacillati</taxon>
        <taxon>Bacillota</taxon>
        <taxon>Negativicutes</taxon>
        <taxon>Veillonellales</taxon>
        <taxon>Veillonellaceae</taxon>
        <taxon>Veillonella</taxon>
    </lineage>
</organism>
<keyword evidence="19" id="KW-1185">Reference proteome</keyword>
<keyword evidence="12 15" id="KW-0511">Multifunctional enzyme</keyword>
<dbReference type="InterPro" id="IPR010663">
    <property type="entry name" value="Znf_FPG/IleRS"/>
</dbReference>
<dbReference type="Pfam" id="PF01149">
    <property type="entry name" value="Fapy_DNA_glyco"/>
    <property type="match status" value="1"/>
</dbReference>
<dbReference type="InterPro" id="IPR020629">
    <property type="entry name" value="FPG_Glyclase"/>
</dbReference>
<dbReference type="CDD" id="cd08966">
    <property type="entry name" value="EcFpg-like_N"/>
    <property type="match status" value="1"/>
</dbReference>
<dbReference type="Gene3D" id="1.10.8.50">
    <property type="match status" value="1"/>
</dbReference>
<evidence type="ECO:0000313" key="19">
    <source>
        <dbReference type="Proteomes" id="UP000707138"/>
    </source>
</evidence>
<keyword evidence="6 15" id="KW-0863">Zinc-finger</keyword>
<comment type="catalytic activity">
    <reaction evidence="1 15">
        <text>Hydrolysis of DNA containing ring-opened 7-methylguanine residues, releasing 2,6-diamino-4-hydroxy-5-(N-methyl)formamidopyrimidine.</text>
        <dbReference type="EC" id="3.2.2.23"/>
    </reaction>
</comment>
<evidence type="ECO:0000259" key="16">
    <source>
        <dbReference type="PROSITE" id="PS51066"/>
    </source>
</evidence>
<sequence>MPELPEVELIRRYIDGQVAGKRIRRIDSLLPRMWRNTTAEVASQVLTNAMITGVKRRGKYLVLSMEDGTLLIVHLKLTGRLIYRSTPRTERFDRVLFYLDDDSMLAFGDIRTLGALYLFASAKDVDLPGLLQMGVEPLSTAFTGAKLYAMTSRHSTPIKVFLLNQKYVAGIGNIYADEALFLARIHPRRRADSLTEKECASLHRAIRKVLRDSLERGGTSFRDYRNGEGKAGHNQEYLAVYGRAGKPCVRCKRILEDTVLGGRHTVYCSHCQK</sequence>
<dbReference type="PROSITE" id="PS51068">
    <property type="entry name" value="FPG_CAT"/>
    <property type="match status" value="1"/>
</dbReference>
<keyword evidence="4 15" id="KW-0479">Metal-binding</keyword>
<evidence type="ECO:0000313" key="18">
    <source>
        <dbReference type="EMBL" id="MBM6913378.1"/>
    </source>
</evidence>
<dbReference type="InterPro" id="IPR000214">
    <property type="entry name" value="Znf_DNA_glyclase/AP_lyase"/>
</dbReference>
<dbReference type="Pfam" id="PF06831">
    <property type="entry name" value="H2TH"/>
    <property type="match status" value="1"/>
</dbReference>
<gene>
    <name evidence="15 18" type="primary">mutM</name>
    <name evidence="15" type="synonym">fpg</name>
    <name evidence="18" type="ORF">H6A01_08605</name>
</gene>
<protein>
    <recommendedName>
        <fullName evidence="15">Formamidopyrimidine-DNA glycosylase</fullName>
        <shortName evidence="15">Fapy-DNA glycosylase</shortName>
        <ecNumber evidence="15">3.2.2.23</ecNumber>
    </recommendedName>
    <alternativeName>
        <fullName evidence="15">DNA-(apurinic or apyrimidinic site) lyase MutM</fullName>
        <shortName evidence="15">AP lyase MutM</shortName>
        <ecNumber evidence="15">4.2.99.18</ecNumber>
    </alternativeName>
</protein>
<keyword evidence="10 15" id="KW-0234">DNA repair</keyword>
<evidence type="ECO:0000256" key="12">
    <source>
        <dbReference type="ARBA" id="ARBA00023268"/>
    </source>
</evidence>
<dbReference type="HAMAP" id="MF_00103">
    <property type="entry name" value="Fapy_DNA_glycosyl"/>
    <property type="match status" value="1"/>
</dbReference>
<evidence type="ECO:0000256" key="2">
    <source>
        <dbReference type="ARBA" id="ARBA00009409"/>
    </source>
</evidence>
<dbReference type="SUPFAM" id="SSF57716">
    <property type="entry name" value="Glucocorticoid receptor-like (DNA-binding domain)"/>
    <property type="match status" value="1"/>
</dbReference>
<proteinExistence type="inferred from homology"/>
<feature type="active site" description="Schiff-base intermediate with DNA" evidence="15">
    <location>
        <position position="2"/>
    </location>
</feature>
<dbReference type="InterPro" id="IPR012319">
    <property type="entry name" value="FPG_cat"/>
</dbReference>
<dbReference type="PANTHER" id="PTHR22993:SF9">
    <property type="entry name" value="FORMAMIDOPYRIMIDINE-DNA GLYCOSYLASE"/>
    <property type="match status" value="1"/>
</dbReference>
<comment type="caution">
    <text evidence="18">The sequence shown here is derived from an EMBL/GenBank/DDBJ whole genome shotgun (WGS) entry which is preliminary data.</text>
</comment>
<keyword evidence="7 15" id="KW-0378">Hydrolase</keyword>
<dbReference type="NCBIfam" id="NF002211">
    <property type="entry name" value="PRK01103.1"/>
    <property type="match status" value="1"/>
</dbReference>
<dbReference type="GO" id="GO:0008534">
    <property type="term" value="F:oxidized purine nucleobase lesion DNA N-glycosylase activity"/>
    <property type="evidence" value="ECO:0007669"/>
    <property type="project" value="UniProtKB-EC"/>
</dbReference>
<dbReference type="InterPro" id="IPR010979">
    <property type="entry name" value="Ribosomal_uS13-like_H2TH"/>
</dbReference>
<evidence type="ECO:0000256" key="3">
    <source>
        <dbReference type="ARBA" id="ARBA00011245"/>
    </source>
</evidence>
<dbReference type="EC" id="3.2.2.23" evidence="15"/>
<evidence type="ECO:0000256" key="8">
    <source>
        <dbReference type="ARBA" id="ARBA00022833"/>
    </source>
</evidence>
<dbReference type="SMART" id="SM01232">
    <property type="entry name" value="H2TH"/>
    <property type="match status" value="1"/>
</dbReference>
<comment type="cofactor">
    <cofactor evidence="15">
        <name>Zn(2+)</name>
        <dbReference type="ChEBI" id="CHEBI:29105"/>
    </cofactor>
    <text evidence="15">Binds 1 zinc ion per subunit.</text>
</comment>
<dbReference type="InterPro" id="IPR015886">
    <property type="entry name" value="H2TH_FPG"/>
</dbReference>
<evidence type="ECO:0000256" key="5">
    <source>
        <dbReference type="ARBA" id="ARBA00022763"/>
    </source>
</evidence>
<comment type="subunit">
    <text evidence="3 15">Monomer.</text>
</comment>
<keyword evidence="9 15" id="KW-0238">DNA-binding</keyword>
<dbReference type="NCBIfam" id="TIGR00577">
    <property type="entry name" value="fpg"/>
    <property type="match status" value="1"/>
</dbReference>
<comment type="similarity">
    <text evidence="2 15">Belongs to the FPG family.</text>
</comment>
<feature type="domain" description="Formamidopyrimidine-DNA glycosylase catalytic" evidence="17">
    <location>
        <begin position="2"/>
        <end position="114"/>
    </location>
</feature>
<dbReference type="EC" id="4.2.99.18" evidence="15"/>
<evidence type="ECO:0000256" key="1">
    <source>
        <dbReference type="ARBA" id="ARBA00001668"/>
    </source>
</evidence>
<feature type="active site" description="Proton donor; for delta-elimination activity" evidence="15">
    <location>
        <position position="263"/>
    </location>
</feature>
<dbReference type="SUPFAM" id="SSF46946">
    <property type="entry name" value="S13-like H2TH domain"/>
    <property type="match status" value="1"/>
</dbReference>
<evidence type="ECO:0000259" key="17">
    <source>
        <dbReference type="PROSITE" id="PS51068"/>
    </source>
</evidence>
<comment type="catalytic activity">
    <reaction evidence="14 15">
        <text>2'-deoxyribonucleotide-(2'-deoxyribose 5'-phosphate)-2'-deoxyribonucleotide-DNA = a 3'-end 2'-deoxyribonucleotide-(2,3-dehydro-2,3-deoxyribose 5'-phosphate)-DNA + a 5'-end 5'-phospho-2'-deoxyribonucleoside-DNA + H(+)</text>
        <dbReference type="Rhea" id="RHEA:66592"/>
        <dbReference type="Rhea" id="RHEA-COMP:13180"/>
        <dbReference type="Rhea" id="RHEA-COMP:16897"/>
        <dbReference type="Rhea" id="RHEA-COMP:17067"/>
        <dbReference type="ChEBI" id="CHEBI:15378"/>
        <dbReference type="ChEBI" id="CHEBI:136412"/>
        <dbReference type="ChEBI" id="CHEBI:157695"/>
        <dbReference type="ChEBI" id="CHEBI:167181"/>
        <dbReference type="EC" id="4.2.99.18"/>
    </reaction>
</comment>
<evidence type="ECO:0000256" key="14">
    <source>
        <dbReference type="ARBA" id="ARBA00044632"/>
    </source>
</evidence>
<dbReference type="PANTHER" id="PTHR22993">
    <property type="entry name" value="FORMAMIDOPYRIMIDINE-DNA GLYCOSYLASE"/>
    <property type="match status" value="1"/>
</dbReference>
<evidence type="ECO:0000256" key="13">
    <source>
        <dbReference type="ARBA" id="ARBA00023295"/>
    </source>
</evidence>
<keyword evidence="8 15" id="KW-0862">Zinc</keyword>
<evidence type="ECO:0000256" key="15">
    <source>
        <dbReference type="HAMAP-Rule" id="MF_00103"/>
    </source>
</evidence>
<evidence type="ECO:0000256" key="6">
    <source>
        <dbReference type="ARBA" id="ARBA00022771"/>
    </source>
</evidence>
<dbReference type="PROSITE" id="PS51066">
    <property type="entry name" value="ZF_FPG_2"/>
    <property type="match status" value="1"/>
</dbReference>
<feature type="domain" description="FPG-type" evidence="16">
    <location>
        <begin position="239"/>
        <end position="273"/>
    </location>
</feature>
<feature type="active site" description="Proton donor" evidence="15">
    <location>
        <position position="3"/>
    </location>
</feature>
<evidence type="ECO:0000256" key="11">
    <source>
        <dbReference type="ARBA" id="ARBA00023239"/>
    </source>
</evidence>
<feature type="binding site" evidence="15">
    <location>
        <position position="111"/>
    </location>
    <ligand>
        <name>DNA</name>
        <dbReference type="ChEBI" id="CHEBI:16991"/>
    </ligand>
</feature>
<dbReference type="GO" id="GO:0140078">
    <property type="term" value="F:class I DNA-(apurinic or apyrimidinic site) endonuclease activity"/>
    <property type="evidence" value="ECO:0007669"/>
    <property type="project" value="UniProtKB-EC"/>
</dbReference>
<keyword evidence="11 15" id="KW-0456">Lyase</keyword>
<dbReference type="SUPFAM" id="SSF81624">
    <property type="entry name" value="N-terminal domain of MutM-like DNA repair proteins"/>
    <property type="match status" value="1"/>
</dbReference>
<evidence type="ECO:0000256" key="9">
    <source>
        <dbReference type="ARBA" id="ARBA00023125"/>
    </source>
</evidence>
<evidence type="ECO:0000256" key="4">
    <source>
        <dbReference type="ARBA" id="ARBA00022723"/>
    </source>
</evidence>